<evidence type="ECO:0000256" key="4">
    <source>
        <dbReference type="ARBA" id="ARBA00022490"/>
    </source>
</evidence>
<dbReference type="Proteomes" id="UP000733611">
    <property type="component" value="Unassembled WGS sequence"/>
</dbReference>
<evidence type="ECO:0000256" key="10">
    <source>
        <dbReference type="ARBA" id="ARBA00066503"/>
    </source>
</evidence>
<dbReference type="Gene3D" id="2.40.10.240">
    <property type="entry name" value="QueA-like"/>
    <property type="match status" value="1"/>
</dbReference>
<dbReference type="NCBIfam" id="NF001140">
    <property type="entry name" value="PRK00147.1"/>
    <property type="match status" value="1"/>
</dbReference>
<evidence type="ECO:0000256" key="5">
    <source>
        <dbReference type="ARBA" id="ARBA00022679"/>
    </source>
</evidence>
<keyword evidence="7 13" id="KW-0671">Queuosine biosynthesis</keyword>
<comment type="subunit">
    <text evidence="3 13">Monomer.</text>
</comment>
<gene>
    <name evidence="13 14" type="primary">queA</name>
    <name evidence="14" type="ORF">H9847_02525</name>
</gene>
<keyword evidence="5 13" id="KW-0808">Transferase</keyword>
<dbReference type="GO" id="GO:0008616">
    <property type="term" value="P:tRNA queuosine(34) biosynthetic process"/>
    <property type="evidence" value="ECO:0007669"/>
    <property type="project" value="UniProtKB-UniRule"/>
</dbReference>
<protein>
    <recommendedName>
        <fullName evidence="11 13">S-adenosylmethionine:tRNA ribosyltransferase-isomerase</fullName>
        <ecNumber evidence="10 13">2.4.99.17</ecNumber>
    </recommendedName>
    <alternativeName>
        <fullName evidence="12 13">Queuosine biosynthesis protein QueA</fullName>
    </alternativeName>
</protein>
<evidence type="ECO:0000256" key="12">
    <source>
        <dbReference type="ARBA" id="ARBA00076160"/>
    </source>
</evidence>
<evidence type="ECO:0000256" key="9">
    <source>
        <dbReference type="ARBA" id="ARBA00061210"/>
    </source>
</evidence>
<dbReference type="Gene3D" id="3.40.1780.10">
    <property type="entry name" value="QueA-like"/>
    <property type="match status" value="1"/>
</dbReference>
<dbReference type="InterPro" id="IPR042119">
    <property type="entry name" value="QueA_dom2"/>
</dbReference>
<dbReference type="PANTHER" id="PTHR30307:SF0">
    <property type="entry name" value="S-ADENOSYLMETHIONINE:TRNA RIBOSYLTRANSFERASE-ISOMERASE"/>
    <property type="match status" value="1"/>
</dbReference>
<dbReference type="EC" id="2.4.99.17" evidence="10 13"/>
<evidence type="ECO:0000256" key="8">
    <source>
        <dbReference type="ARBA" id="ARBA00052751"/>
    </source>
</evidence>
<evidence type="ECO:0000256" key="1">
    <source>
        <dbReference type="ARBA" id="ARBA00004496"/>
    </source>
</evidence>
<keyword evidence="4 13" id="KW-0963">Cytoplasm</keyword>
<keyword evidence="6 13" id="KW-0949">S-adenosyl-L-methionine</keyword>
<dbReference type="InterPro" id="IPR003699">
    <property type="entry name" value="QueA"/>
</dbReference>
<comment type="similarity">
    <text evidence="9 13">Belongs to the QueA family.</text>
</comment>
<dbReference type="InterPro" id="IPR036100">
    <property type="entry name" value="QueA_sf"/>
</dbReference>
<proteinExistence type="inferred from homology"/>
<comment type="catalytic activity">
    <reaction evidence="8 13">
        <text>7-aminomethyl-7-carbaguanosine(34) in tRNA + S-adenosyl-L-methionine = epoxyqueuosine(34) in tRNA + adenine + L-methionine + 2 H(+)</text>
        <dbReference type="Rhea" id="RHEA:32155"/>
        <dbReference type="Rhea" id="RHEA-COMP:10342"/>
        <dbReference type="Rhea" id="RHEA-COMP:18582"/>
        <dbReference type="ChEBI" id="CHEBI:15378"/>
        <dbReference type="ChEBI" id="CHEBI:16708"/>
        <dbReference type="ChEBI" id="CHEBI:57844"/>
        <dbReference type="ChEBI" id="CHEBI:59789"/>
        <dbReference type="ChEBI" id="CHEBI:82833"/>
        <dbReference type="ChEBI" id="CHEBI:194443"/>
        <dbReference type="EC" id="2.4.99.17"/>
    </reaction>
</comment>
<dbReference type="Pfam" id="PF02547">
    <property type="entry name" value="Queuosine_synth"/>
    <property type="match status" value="1"/>
</dbReference>
<dbReference type="GO" id="GO:0005737">
    <property type="term" value="C:cytoplasm"/>
    <property type="evidence" value="ECO:0007669"/>
    <property type="project" value="UniProtKB-SubCell"/>
</dbReference>
<comment type="function">
    <text evidence="13">Transfers and isomerizes the ribose moiety from AdoMet to the 7-aminomethyl group of 7-deazaguanine (preQ1-tRNA) to give epoxyqueuosine (oQ-tRNA).</text>
</comment>
<evidence type="ECO:0000256" key="13">
    <source>
        <dbReference type="HAMAP-Rule" id="MF_00113"/>
    </source>
</evidence>
<dbReference type="InterPro" id="IPR042118">
    <property type="entry name" value="QueA_dom1"/>
</dbReference>
<reference evidence="14" key="2">
    <citation type="submission" date="2021-04" db="EMBL/GenBank/DDBJ databases">
        <authorList>
            <person name="Gilroy R."/>
        </authorList>
    </citation>
    <scope>NUCLEOTIDE SEQUENCE</scope>
    <source>
        <strain evidence="14">378</strain>
    </source>
</reference>
<dbReference type="AlphaFoldDB" id="A0A948TET2"/>
<comment type="caution">
    <text evidence="14">The sequence shown here is derived from an EMBL/GenBank/DDBJ whole genome shotgun (WGS) entry which is preliminary data.</text>
</comment>
<name>A0A948TET2_9GAMM</name>
<dbReference type="FunFam" id="3.40.1780.10:FF:000001">
    <property type="entry name" value="S-adenosylmethionine:tRNA ribosyltransferase-isomerase"/>
    <property type="match status" value="1"/>
</dbReference>
<dbReference type="PANTHER" id="PTHR30307">
    <property type="entry name" value="S-ADENOSYLMETHIONINE:TRNA RIBOSYLTRANSFERASE-ISOMERASE"/>
    <property type="match status" value="1"/>
</dbReference>
<dbReference type="SUPFAM" id="SSF111337">
    <property type="entry name" value="QueA-like"/>
    <property type="match status" value="1"/>
</dbReference>
<dbReference type="HAMAP" id="MF_00113">
    <property type="entry name" value="QueA"/>
    <property type="match status" value="1"/>
</dbReference>
<evidence type="ECO:0000256" key="6">
    <source>
        <dbReference type="ARBA" id="ARBA00022691"/>
    </source>
</evidence>
<evidence type="ECO:0000256" key="7">
    <source>
        <dbReference type="ARBA" id="ARBA00022785"/>
    </source>
</evidence>
<evidence type="ECO:0000313" key="15">
    <source>
        <dbReference type="Proteomes" id="UP000733611"/>
    </source>
</evidence>
<sequence length="396" mass="43772">MLRSDFHFDLPPELIASFPAKERTSCRMLCLDGNSGALQDKIFSDLKQFLQPGDLLVFNDTKVIPARIYGHKDTGGKCEFLIERLLTPQQALTHIKASKAPKAGSLIFVGPVAPQDAVKAAAGDDSVEVSSEKRYLIKVLGRQGDLFHIECEAGHEILEILNDIGHIPLPPYINRPDEELDRERYQTVYSREPGAVAAPTAGLHFDQAQLDDLKAYGVNFAFVTLHVGAGTFQPVREDDVLKHHMHSEYVQLSPEVAQQVIATHESGHRVIAVGTTAVRSLESAATAAKKKGLSAEIAPFSDDTSIFIYPGYKYQVVDALITNFHLPESTLIMLVCAFAGYHNTLQAYKHAVAERYKFFSYGDCMFITKRTTEMDLPPSVQRDVAEAQAKAQSLTR</sequence>
<comment type="subcellular location">
    <subcellularLocation>
        <location evidence="1 13">Cytoplasm</location>
    </subcellularLocation>
</comment>
<evidence type="ECO:0000256" key="3">
    <source>
        <dbReference type="ARBA" id="ARBA00011245"/>
    </source>
</evidence>
<dbReference type="EMBL" id="JAHLFE010000044">
    <property type="protein sequence ID" value="MBU3843735.1"/>
    <property type="molecule type" value="Genomic_DNA"/>
</dbReference>
<keyword evidence="14" id="KW-0328">Glycosyltransferase</keyword>
<dbReference type="NCBIfam" id="TIGR00113">
    <property type="entry name" value="queA"/>
    <property type="match status" value="1"/>
</dbReference>
<dbReference type="GO" id="GO:0051075">
    <property type="term" value="F:S-adenosylmethionine:tRNA ribosyltransferase-isomerase activity"/>
    <property type="evidence" value="ECO:0007669"/>
    <property type="project" value="UniProtKB-EC"/>
</dbReference>
<evidence type="ECO:0000256" key="2">
    <source>
        <dbReference type="ARBA" id="ARBA00004691"/>
    </source>
</evidence>
<evidence type="ECO:0000313" key="14">
    <source>
        <dbReference type="EMBL" id="MBU3843735.1"/>
    </source>
</evidence>
<organism evidence="14 15">
    <name type="scientific">Candidatus Anaerobiospirillum pullicola</name>
    <dbReference type="NCBI Taxonomy" id="2838451"/>
    <lineage>
        <taxon>Bacteria</taxon>
        <taxon>Pseudomonadati</taxon>
        <taxon>Pseudomonadota</taxon>
        <taxon>Gammaproteobacteria</taxon>
        <taxon>Aeromonadales</taxon>
        <taxon>Succinivibrionaceae</taxon>
        <taxon>Anaerobiospirillum</taxon>
    </lineage>
</organism>
<evidence type="ECO:0000256" key="11">
    <source>
        <dbReference type="ARBA" id="ARBA00069325"/>
    </source>
</evidence>
<accession>A0A948TET2</accession>
<reference evidence="14" key="1">
    <citation type="journal article" date="2021" name="PeerJ">
        <title>Extensive microbial diversity within the chicken gut microbiome revealed by metagenomics and culture.</title>
        <authorList>
            <person name="Gilroy R."/>
            <person name="Ravi A."/>
            <person name="Getino M."/>
            <person name="Pursley I."/>
            <person name="Horton D.L."/>
            <person name="Alikhan N.F."/>
            <person name="Baker D."/>
            <person name="Gharbi K."/>
            <person name="Hall N."/>
            <person name="Watson M."/>
            <person name="Adriaenssens E.M."/>
            <person name="Foster-Nyarko E."/>
            <person name="Jarju S."/>
            <person name="Secka A."/>
            <person name="Antonio M."/>
            <person name="Oren A."/>
            <person name="Chaudhuri R.R."/>
            <person name="La Ragione R."/>
            <person name="Hildebrand F."/>
            <person name="Pallen M.J."/>
        </authorList>
    </citation>
    <scope>NUCLEOTIDE SEQUENCE</scope>
    <source>
        <strain evidence="14">378</strain>
    </source>
</reference>
<comment type="pathway">
    <text evidence="2 13">tRNA modification; tRNA-queuosine biosynthesis.</text>
</comment>